<dbReference type="InterPro" id="IPR013759">
    <property type="entry name" value="Topo_IIA_B_C"/>
</dbReference>
<dbReference type="GO" id="GO:0005524">
    <property type="term" value="F:ATP binding"/>
    <property type="evidence" value="ECO:0007669"/>
    <property type="project" value="UniProtKB-UniRule"/>
</dbReference>
<comment type="similarity">
    <text evidence="2 11">Belongs to the type II topoisomerase GyrB family.</text>
</comment>
<dbReference type="Pfam" id="PF02518">
    <property type="entry name" value="HATPase_c"/>
    <property type="match status" value="1"/>
</dbReference>
<feature type="binding site" evidence="11">
    <location>
        <position position="435"/>
    </location>
    <ligand>
        <name>Mg(2+)</name>
        <dbReference type="ChEBI" id="CHEBI:18420"/>
        <label>1</label>
        <note>catalytic</note>
    </ligand>
</feature>
<dbReference type="GO" id="GO:0034335">
    <property type="term" value="F:DNA negative supercoiling activity"/>
    <property type="evidence" value="ECO:0007669"/>
    <property type="project" value="UniProtKB-ARBA"/>
</dbReference>
<dbReference type="InterPro" id="IPR000565">
    <property type="entry name" value="Topo_IIA_B"/>
</dbReference>
<dbReference type="InterPro" id="IPR020568">
    <property type="entry name" value="Ribosomal_Su5_D2-typ_SF"/>
</dbReference>
<dbReference type="Pfam" id="PF01751">
    <property type="entry name" value="Toprim"/>
    <property type="match status" value="1"/>
</dbReference>
<comment type="subunit">
    <text evidence="11">Heterotetramer, composed of two GyrA and two GyrB chains. In the heterotetramer, GyrA contains the active site tyrosine that forms a transient covalent intermediate with DNA, while GyrB binds cofactors and catalyzes ATP hydrolysis.</text>
</comment>
<evidence type="ECO:0000256" key="6">
    <source>
        <dbReference type="ARBA" id="ARBA00022842"/>
    </source>
</evidence>
<dbReference type="PRINTS" id="PR00418">
    <property type="entry name" value="TPI2FAMILY"/>
</dbReference>
<feature type="domain" description="Toprim" evidence="12">
    <location>
        <begin position="429"/>
        <end position="543"/>
    </location>
</feature>
<keyword evidence="11" id="KW-0963">Cytoplasm</keyword>
<dbReference type="GO" id="GO:0046872">
    <property type="term" value="F:metal ion binding"/>
    <property type="evidence" value="ECO:0007669"/>
    <property type="project" value="UniProtKB-KW"/>
</dbReference>
<dbReference type="GO" id="GO:0006261">
    <property type="term" value="P:DNA-templated DNA replication"/>
    <property type="evidence" value="ECO:0007669"/>
    <property type="project" value="UniProtKB-UniRule"/>
</dbReference>
<dbReference type="SMART" id="SM00387">
    <property type="entry name" value="HATPase_c"/>
    <property type="match status" value="1"/>
</dbReference>
<feature type="binding site" evidence="11">
    <location>
        <position position="508"/>
    </location>
    <ligand>
        <name>Mg(2+)</name>
        <dbReference type="ChEBI" id="CHEBI:18420"/>
        <label>1</label>
        <note>catalytic</note>
    </ligand>
</feature>
<sequence length="649" mass="72780">MADEKKDLAELAKQYDASQIQVLEGLEAVRKRPGMYIGSTSSEGLHHLVWEIVDNSIDEALAGFATNIQVIIEKDNSITVIDDGRGIPVDIQEKTGRPAVETVFTVLHAGGKFGGGGYKVSGGLHGVGSSVVNALSTSLDVKVYKDGKIYYQEYRRGHVVDDLKVIGETERHGTTVHFVPDPEIFTETTEYNFDKLATRIRELAFLNRGLHISIEDTRPEEPEKREYYFEGGIKSYVEYLNQNKTVLFDEPIYLEGEQQDITVEVSLQYTDGYHSNLLSFANNIHTYEGGTHESGFKTALTRVVNDYARKQKLMKENDENLSGEDVREGITAVISVKHPDPQFEGQTKTKLGNSEVRAVTDRLFSEHLLKFLMENPTVGKQIVEKGLLASKARLAAKRAREMTRRKGALEISNLPGKLADCSSNDPEQCELFIVEGDSAGGSAKQGRNREFQAILPIRGKILNVEKASMDKILANDEIRSLFTAMGTGFGEDFDVSKARYHKLVIMTDADVDGAHIRTLLLTLFYRYMRPVVEAGYVYIAQPPLYGVKQGKNITYVQPGKDAEENLKKVIESLPQTPKPSVQRYKGLGEMDDHQLWETTMNPENRLMLRVSVEDAIEADQIFEMLMGDKVEPRRAFIEENAHYVQNLDI</sequence>
<evidence type="ECO:0000256" key="3">
    <source>
        <dbReference type="ARBA" id="ARBA00022723"/>
    </source>
</evidence>
<organism evidence="13 14">
    <name type="scientific">Enterococcus cecorum</name>
    <dbReference type="NCBI Taxonomy" id="44008"/>
    <lineage>
        <taxon>Bacteria</taxon>
        <taxon>Bacillati</taxon>
        <taxon>Bacillota</taxon>
        <taxon>Bacilli</taxon>
        <taxon>Lactobacillales</taxon>
        <taxon>Enterococcaceae</taxon>
        <taxon>Enterococcus</taxon>
    </lineage>
</organism>
<dbReference type="EC" id="5.6.2.2" evidence="11"/>
<dbReference type="InterPro" id="IPR011557">
    <property type="entry name" value="GyrB"/>
</dbReference>
<dbReference type="HAMAP" id="MF_01898">
    <property type="entry name" value="GyrB"/>
    <property type="match status" value="1"/>
</dbReference>
<dbReference type="GO" id="GO:0006265">
    <property type="term" value="P:DNA topological change"/>
    <property type="evidence" value="ECO:0007669"/>
    <property type="project" value="UniProtKB-UniRule"/>
</dbReference>
<evidence type="ECO:0000256" key="7">
    <source>
        <dbReference type="ARBA" id="ARBA00023029"/>
    </source>
</evidence>
<dbReference type="Proteomes" id="UP001290582">
    <property type="component" value="Unassembled WGS sequence"/>
</dbReference>
<protein>
    <recommendedName>
        <fullName evidence="11">DNA gyrase subunit B</fullName>
        <ecNumber evidence="11">5.6.2.2</ecNumber>
    </recommendedName>
</protein>
<dbReference type="PROSITE" id="PS50880">
    <property type="entry name" value="TOPRIM"/>
    <property type="match status" value="1"/>
</dbReference>
<evidence type="ECO:0000256" key="9">
    <source>
        <dbReference type="ARBA" id="ARBA00023235"/>
    </source>
</evidence>
<dbReference type="PROSITE" id="PS00177">
    <property type="entry name" value="TOPOISOMERASE_II"/>
    <property type="match status" value="1"/>
</dbReference>
<keyword evidence="3 11" id="KW-0479">Metal-binding</keyword>
<dbReference type="InterPro" id="IPR034160">
    <property type="entry name" value="TOPRIM_GyrB"/>
</dbReference>
<dbReference type="NCBIfam" id="NF011501">
    <property type="entry name" value="PRK14939.1"/>
    <property type="match status" value="1"/>
</dbReference>
<evidence type="ECO:0000259" key="12">
    <source>
        <dbReference type="PROSITE" id="PS50880"/>
    </source>
</evidence>
<dbReference type="PRINTS" id="PR01159">
    <property type="entry name" value="DNAGYRASEB"/>
</dbReference>
<dbReference type="GO" id="GO:0003677">
    <property type="term" value="F:DNA binding"/>
    <property type="evidence" value="ECO:0007669"/>
    <property type="project" value="UniProtKB-KW"/>
</dbReference>
<dbReference type="SUPFAM" id="SSF55874">
    <property type="entry name" value="ATPase domain of HSP90 chaperone/DNA topoisomerase II/histidine kinase"/>
    <property type="match status" value="1"/>
</dbReference>
<dbReference type="PANTHER" id="PTHR45866:SF1">
    <property type="entry name" value="DNA GYRASE SUBUNIT B, MITOCHONDRIAL"/>
    <property type="match status" value="1"/>
</dbReference>
<dbReference type="InterPro" id="IPR002288">
    <property type="entry name" value="DNA_gyrase_B_C"/>
</dbReference>
<dbReference type="FunFam" id="3.40.50.670:FF:000002">
    <property type="entry name" value="DNA gyrase subunit B"/>
    <property type="match status" value="1"/>
</dbReference>
<feature type="site" description="Interaction with DNA" evidence="11">
    <location>
        <position position="460"/>
    </location>
</feature>
<reference evidence="13" key="1">
    <citation type="submission" date="2023-12" db="EMBL/GenBank/DDBJ databases">
        <title>Molecular genomic analyses of Enterococcus cecorum from sepsis oubreaks in broilers.</title>
        <authorList>
            <person name="Rhoads D."/>
            <person name="Alrubaye A."/>
        </authorList>
    </citation>
    <scope>NUCLEOTIDE SEQUENCE</scope>
    <source>
        <strain evidence="13">1755</strain>
    </source>
</reference>
<evidence type="ECO:0000256" key="1">
    <source>
        <dbReference type="ARBA" id="ARBA00000185"/>
    </source>
</evidence>
<feature type="binding site" evidence="11">
    <location>
        <position position="508"/>
    </location>
    <ligand>
        <name>Mg(2+)</name>
        <dbReference type="ChEBI" id="CHEBI:18420"/>
        <label>2</label>
    </ligand>
</feature>
<dbReference type="InterPro" id="IPR013760">
    <property type="entry name" value="Topo_IIA-like_dom_sf"/>
</dbReference>
<dbReference type="Gene3D" id="3.30.565.10">
    <property type="entry name" value="Histidine kinase-like ATPase, C-terminal domain"/>
    <property type="match status" value="1"/>
</dbReference>
<dbReference type="GO" id="GO:0005737">
    <property type="term" value="C:cytoplasm"/>
    <property type="evidence" value="ECO:0007669"/>
    <property type="project" value="UniProtKB-SubCell"/>
</dbReference>
<evidence type="ECO:0000256" key="4">
    <source>
        <dbReference type="ARBA" id="ARBA00022741"/>
    </source>
</evidence>
<keyword evidence="5 11" id="KW-0067">ATP-binding</keyword>
<comment type="miscellaneous">
    <text evidence="11">Few gyrases are as efficient as E.coli at forming negative supercoils. Not all organisms have 2 type II topoisomerases; in organisms with a single type II topoisomerase this enzyme also has to decatenate newly replicated chromosomes.</text>
</comment>
<evidence type="ECO:0000313" key="13">
    <source>
        <dbReference type="EMBL" id="MDZ5597957.1"/>
    </source>
</evidence>
<keyword evidence="6 11" id="KW-0460">Magnesium</keyword>
<feature type="binding site" evidence="11">
    <location>
        <position position="510"/>
    </location>
    <ligand>
        <name>Mg(2+)</name>
        <dbReference type="ChEBI" id="CHEBI:18420"/>
        <label>2</label>
    </ligand>
</feature>
<accession>A0AAW9JKM5</accession>
<evidence type="ECO:0000256" key="5">
    <source>
        <dbReference type="ARBA" id="ARBA00022840"/>
    </source>
</evidence>
<dbReference type="CDD" id="cd16928">
    <property type="entry name" value="HATPase_GyrB-like"/>
    <property type="match status" value="1"/>
</dbReference>
<evidence type="ECO:0000313" key="14">
    <source>
        <dbReference type="Proteomes" id="UP001290582"/>
    </source>
</evidence>
<dbReference type="RefSeq" id="WP_047334535.1">
    <property type="nucleotide sequence ID" value="NZ_AP035890.1"/>
</dbReference>
<dbReference type="PANTHER" id="PTHR45866">
    <property type="entry name" value="DNA GYRASE/TOPOISOMERASE SUBUNIT B"/>
    <property type="match status" value="1"/>
</dbReference>
<dbReference type="InterPro" id="IPR013506">
    <property type="entry name" value="Topo_IIA_bsu_dom2"/>
</dbReference>
<evidence type="ECO:0000256" key="2">
    <source>
        <dbReference type="ARBA" id="ARBA00010708"/>
    </source>
</evidence>
<name>A0AAW9JKM5_9ENTE</name>
<keyword evidence="4 11" id="KW-0547">Nucleotide-binding</keyword>
<dbReference type="InterPro" id="IPR001241">
    <property type="entry name" value="Topo_IIA"/>
</dbReference>
<dbReference type="AlphaFoldDB" id="A0AAW9JKM5"/>
<comment type="caution">
    <text evidence="13">The sequence shown here is derived from an EMBL/GenBank/DDBJ whole genome shotgun (WGS) entry which is preliminary data.</text>
</comment>
<feature type="site" description="Interaction with DNA" evidence="11">
    <location>
        <position position="463"/>
    </location>
</feature>
<dbReference type="InterPro" id="IPR018522">
    <property type="entry name" value="TopoIIA_CS"/>
</dbReference>
<dbReference type="Gene3D" id="3.30.230.10">
    <property type="match status" value="1"/>
</dbReference>
<dbReference type="InterPro" id="IPR014721">
    <property type="entry name" value="Ribsml_uS5_D2-typ_fold_subgr"/>
</dbReference>
<dbReference type="Gene3D" id="3.40.50.670">
    <property type="match status" value="1"/>
</dbReference>
<dbReference type="FunFam" id="3.30.230.10:FF:000005">
    <property type="entry name" value="DNA gyrase subunit B"/>
    <property type="match status" value="1"/>
</dbReference>
<comment type="subunit">
    <text evidence="10">Heterotetramer composed of ParC and ParE.</text>
</comment>
<dbReference type="InterPro" id="IPR003594">
    <property type="entry name" value="HATPase_dom"/>
</dbReference>
<dbReference type="CDD" id="cd00822">
    <property type="entry name" value="TopoII_Trans_DNA_gyrase"/>
    <property type="match status" value="1"/>
</dbReference>
<dbReference type="CDD" id="cd03366">
    <property type="entry name" value="TOPRIM_TopoIIA_GyrB"/>
    <property type="match status" value="1"/>
</dbReference>
<keyword evidence="9 11" id="KW-0413">Isomerase</keyword>
<dbReference type="SMART" id="SM00433">
    <property type="entry name" value="TOP2c"/>
    <property type="match status" value="1"/>
</dbReference>
<evidence type="ECO:0000256" key="8">
    <source>
        <dbReference type="ARBA" id="ARBA00023125"/>
    </source>
</evidence>
<dbReference type="GO" id="GO:0005694">
    <property type="term" value="C:chromosome"/>
    <property type="evidence" value="ECO:0007669"/>
    <property type="project" value="InterPro"/>
</dbReference>
<dbReference type="SUPFAM" id="SSF54211">
    <property type="entry name" value="Ribosomal protein S5 domain 2-like"/>
    <property type="match status" value="1"/>
</dbReference>
<dbReference type="EMBL" id="JAXOGL010000009">
    <property type="protein sequence ID" value="MDZ5597957.1"/>
    <property type="molecule type" value="Genomic_DNA"/>
</dbReference>
<gene>
    <name evidence="11 13" type="primary">gyrB</name>
    <name evidence="13" type="ORF">U1294_06925</name>
</gene>
<dbReference type="FunFam" id="3.30.565.10:FF:000002">
    <property type="entry name" value="DNA gyrase subunit B"/>
    <property type="match status" value="1"/>
</dbReference>
<dbReference type="Pfam" id="PF00204">
    <property type="entry name" value="DNA_gyraseB"/>
    <property type="match status" value="1"/>
</dbReference>
<comment type="subcellular location">
    <subcellularLocation>
        <location evidence="11">Cytoplasm</location>
    </subcellularLocation>
</comment>
<dbReference type="NCBIfam" id="TIGR01059">
    <property type="entry name" value="gyrB"/>
    <property type="match status" value="1"/>
</dbReference>
<dbReference type="NCBIfam" id="NF004189">
    <property type="entry name" value="PRK05644.1"/>
    <property type="match status" value="1"/>
</dbReference>
<dbReference type="SUPFAM" id="SSF56719">
    <property type="entry name" value="Type II DNA topoisomerase"/>
    <property type="match status" value="1"/>
</dbReference>
<comment type="cofactor">
    <cofactor evidence="11">
        <name>Mg(2+)</name>
        <dbReference type="ChEBI" id="CHEBI:18420"/>
    </cofactor>
    <cofactor evidence="11">
        <name>Mn(2+)</name>
        <dbReference type="ChEBI" id="CHEBI:29035"/>
    </cofactor>
    <cofactor evidence="11">
        <name>Ca(2+)</name>
        <dbReference type="ChEBI" id="CHEBI:29108"/>
    </cofactor>
    <text evidence="11">Binds two Mg(2+) per subunit. The magnesium ions form salt bridges with both the protein and the DNA. Can also accept other divalent metal cations, such as Mn(2+) or Ca(2+).</text>
</comment>
<evidence type="ECO:0000256" key="10">
    <source>
        <dbReference type="ARBA" id="ARBA00063644"/>
    </source>
</evidence>
<dbReference type="InterPro" id="IPR006171">
    <property type="entry name" value="TOPRIM_dom"/>
</dbReference>
<evidence type="ECO:0000256" key="11">
    <source>
        <dbReference type="HAMAP-Rule" id="MF_01898"/>
    </source>
</evidence>
<proteinExistence type="inferred from homology"/>
<comment type="catalytic activity">
    <reaction evidence="1 11">
        <text>ATP-dependent breakage, passage and rejoining of double-stranded DNA.</text>
        <dbReference type="EC" id="5.6.2.2"/>
    </reaction>
</comment>
<dbReference type="InterPro" id="IPR036890">
    <property type="entry name" value="HATPase_C_sf"/>
</dbReference>
<keyword evidence="8" id="KW-0238">DNA-binding</keyword>
<keyword evidence="7 11" id="KW-0799">Topoisomerase</keyword>
<comment type="function">
    <text evidence="11">A type II topoisomerase that negatively supercoils closed circular double-stranded (ds) DNA in an ATP-dependent manner to modulate DNA topology and maintain chromosomes in an underwound state. Negative supercoiling favors strand separation, and DNA replication, transcription, recombination and repair, all of which involve strand separation. Also able to catalyze the interconversion of other topological isomers of dsDNA rings, including catenanes and knotted rings. Type II topoisomerases break and join 2 DNA strands simultaneously in an ATP-dependent manner.</text>
</comment>
<dbReference type="Pfam" id="PF00986">
    <property type="entry name" value="DNA_gyraseB_C"/>
    <property type="match status" value="1"/>
</dbReference>